<dbReference type="PANTHER" id="PTHR20920:SF6">
    <property type="entry name" value="SOMATOMEDIN B AND THROMBOSPONDIN TYPE 1 DOMAIN CONTAINING"/>
    <property type="match status" value="1"/>
</dbReference>
<dbReference type="PROSITE" id="PS00524">
    <property type="entry name" value="SMB_1"/>
    <property type="match status" value="1"/>
</dbReference>
<dbReference type="Pfam" id="PF01033">
    <property type="entry name" value="Somatomedin_B"/>
    <property type="match status" value="1"/>
</dbReference>
<dbReference type="Ensembl" id="ENSCCRT00000121715.1">
    <property type="protein sequence ID" value="ENSCCRP00000130785.1"/>
    <property type="gene ID" value="ENSCCRG00000040326.2"/>
</dbReference>
<dbReference type="SMART" id="SM00201">
    <property type="entry name" value="SO"/>
    <property type="match status" value="1"/>
</dbReference>
<feature type="chain" id="PRO_5039925008" evidence="2">
    <location>
        <begin position="23"/>
        <end position="191"/>
    </location>
</feature>
<dbReference type="InterPro" id="IPR056801">
    <property type="entry name" value="SBSPON_C"/>
</dbReference>
<dbReference type="PROSITE" id="PS51257">
    <property type="entry name" value="PROKAR_LIPOPROTEIN"/>
    <property type="match status" value="1"/>
</dbReference>
<feature type="signal peptide" evidence="2">
    <location>
        <begin position="1"/>
        <end position="22"/>
    </location>
</feature>
<evidence type="ECO:0000256" key="1">
    <source>
        <dbReference type="ARBA" id="ARBA00023157"/>
    </source>
</evidence>
<evidence type="ECO:0000259" key="3">
    <source>
        <dbReference type="PROSITE" id="PS50958"/>
    </source>
</evidence>
<evidence type="ECO:0000313" key="5">
    <source>
        <dbReference type="Proteomes" id="UP001108240"/>
    </source>
</evidence>
<proteinExistence type="predicted"/>
<evidence type="ECO:0000313" key="4">
    <source>
        <dbReference type="Ensembl" id="ENSCCRP00000130785.1"/>
    </source>
</evidence>
<dbReference type="InterPro" id="IPR001212">
    <property type="entry name" value="Somatomedin_B_dom"/>
</dbReference>
<reference evidence="4" key="1">
    <citation type="submission" date="2025-08" db="UniProtKB">
        <authorList>
            <consortium name="Ensembl"/>
        </authorList>
    </citation>
    <scope>IDENTIFICATION</scope>
</reference>
<evidence type="ECO:0000256" key="2">
    <source>
        <dbReference type="SAM" id="SignalP"/>
    </source>
</evidence>
<reference evidence="4" key="2">
    <citation type="submission" date="2025-09" db="UniProtKB">
        <authorList>
            <consortium name="Ensembl"/>
        </authorList>
    </citation>
    <scope>IDENTIFICATION</scope>
</reference>
<sequence length="191" mass="21627">MTGARVCAVIALVMCVSGACEAGCADRPTPRCCPGRNNECVERSARRTVCYCDTYCRRSGDCCDDYRPVCHISEVAKILPDSFRRNFKDPWRRPHMLMKEEKKSYCVQMRVKQASAACKLRPWSARLVHERSVCIECQSDAMTMDNRCRGDGLQNIRTFWSAASAPGCSGSWVRESFTEDCRCPSYSMIFV</sequence>
<dbReference type="InterPro" id="IPR039942">
    <property type="entry name" value="SBSPO"/>
</dbReference>
<organism evidence="4 5">
    <name type="scientific">Cyprinus carpio carpio</name>
    <dbReference type="NCBI Taxonomy" id="630221"/>
    <lineage>
        <taxon>Eukaryota</taxon>
        <taxon>Metazoa</taxon>
        <taxon>Chordata</taxon>
        <taxon>Craniata</taxon>
        <taxon>Vertebrata</taxon>
        <taxon>Euteleostomi</taxon>
        <taxon>Actinopterygii</taxon>
        <taxon>Neopterygii</taxon>
        <taxon>Teleostei</taxon>
        <taxon>Ostariophysi</taxon>
        <taxon>Cypriniformes</taxon>
        <taxon>Cyprinidae</taxon>
        <taxon>Cyprininae</taxon>
        <taxon>Cyprinus</taxon>
    </lineage>
</organism>
<name>A0A9J7ZNN4_CYPCA</name>
<accession>A0A9J7ZNN4</accession>
<dbReference type="GeneTree" id="ENSGT00390000008325"/>
<protein>
    <submittedName>
        <fullName evidence="4">Si:dkey-178e17.3</fullName>
    </submittedName>
</protein>
<dbReference type="PROSITE" id="PS50958">
    <property type="entry name" value="SMB_2"/>
    <property type="match status" value="1"/>
</dbReference>
<keyword evidence="2" id="KW-0732">Signal</keyword>
<feature type="domain" description="SMB" evidence="3">
    <location>
        <begin position="29"/>
        <end position="76"/>
    </location>
</feature>
<keyword evidence="5" id="KW-1185">Reference proteome</keyword>
<dbReference type="Proteomes" id="UP001108240">
    <property type="component" value="Unplaced"/>
</dbReference>
<dbReference type="PANTHER" id="PTHR20920">
    <property type="entry name" value="RPE-SPONDIN"/>
    <property type="match status" value="1"/>
</dbReference>
<dbReference type="AlphaFoldDB" id="A0A9J7ZNN4"/>
<dbReference type="Pfam" id="PF25031">
    <property type="entry name" value="SBSPON_C"/>
    <property type="match status" value="1"/>
</dbReference>
<keyword evidence="1" id="KW-1015">Disulfide bond</keyword>